<dbReference type="EMBL" id="CAJVPU010047921">
    <property type="protein sequence ID" value="CAG8754590.1"/>
    <property type="molecule type" value="Genomic_DNA"/>
</dbReference>
<organism evidence="1 2">
    <name type="scientific">Dentiscutata heterogama</name>
    <dbReference type="NCBI Taxonomy" id="1316150"/>
    <lineage>
        <taxon>Eukaryota</taxon>
        <taxon>Fungi</taxon>
        <taxon>Fungi incertae sedis</taxon>
        <taxon>Mucoromycota</taxon>
        <taxon>Glomeromycotina</taxon>
        <taxon>Glomeromycetes</taxon>
        <taxon>Diversisporales</taxon>
        <taxon>Gigasporaceae</taxon>
        <taxon>Dentiscutata</taxon>
    </lineage>
</organism>
<feature type="non-terminal residue" evidence="1">
    <location>
        <position position="1"/>
    </location>
</feature>
<feature type="non-terminal residue" evidence="1">
    <location>
        <position position="47"/>
    </location>
</feature>
<accession>A0ACA9QJX6</accession>
<evidence type="ECO:0000313" key="1">
    <source>
        <dbReference type="EMBL" id="CAG8754590.1"/>
    </source>
</evidence>
<proteinExistence type="predicted"/>
<protein>
    <submittedName>
        <fullName evidence="1">705_t:CDS:1</fullName>
    </submittedName>
</protein>
<sequence>QRLQRLRASFSWPPNINPKYAQHLRNIMLKYPNVLSEIWFHKKPHNK</sequence>
<evidence type="ECO:0000313" key="2">
    <source>
        <dbReference type="Proteomes" id="UP000789702"/>
    </source>
</evidence>
<gene>
    <name evidence="1" type="ORF">DHETER_LOCUS14855</name>
</gene>
<keyword evidence="2" id="KW-1185">Reference proteome</keyword>
<name>A0ACA9QJX6_9GLOM</name>
<comment type="caution">
    <text evidence="1">The sequence shown here is derived from an EMBL/GenBank/DDBJ whole genome shotgun (WGS) entry which is preliminary data.</text>
</comment>
<reference evidence="1" key="1">
    <citation type="submission" date="2021-06" db="EMBL/GenBank/DDBJ databases">
        <authorList>
            <person name="Kallberg Y."/>
            <person name="Tangrot J."/>
            <person name="Rosling A."/>
        </authorList>
    </citation>
    <scope>NUCLEOTIDE SEQUENCE</scope>
    <source>
        <strain evidence="1">IL203A</strain>
    </source>
</reference>
<dbReference type="Proteomes" id="UP000789702">
    <property type="component" value="Unassembled WGS sequence"/>
</dbReference>